<protein>
    <submittedName>
        <fullName evidence="2">Secreted protein</fullName>
    </submittedName>
</protein>
<sequence length="374" mass="41593">MKFPTSTLVAFAVLGFTTPAFAAWKNLTKSDYTLKQSAYSSAIANLDKLLPNAKIGSIMGNLNHDTKSSSPNVKNLVSGTSYTWENSGSFDDMNTKKWYPQGLTTSADAYETGVYEGFRVHLVSWHSDHYEGGKRGARITFVNRETKKYRHVLLARPKGDDNFEAIEGLHAGGVMWYGNLLYVVDTDGGLRVFDLNHIYTVDDSIDDKIGKVGDKYGAYGYKYILPQVRMYAWQKKGGVEDLRFSFVSLDRTTKPDSLVVGEYSKVRTDCRVVRWDLDYTNRLLKTSGDVATASEAVQHGETKVQGATSVDGKYFLTQSGGDLVSFTWKGGQKIEKDVFPAIPQDLSLEKGVGLWTLMEVEGKRHVCAVDVGKF</sequence>
<feature type="chain" id="PRO_5015912101" evidence="1">
    <location>
        <begin position="23"/>
        <end position="374"/>
    </location>
</feature>
<organism evidence="2 3">
    <name type="scientific">Periconia macrospinosa</name>
    <dbReference type="NCBI Taxonomy" id="97972"/>
    <lineage>
        <taxon>Eukaryota</taxon>
        <taxon>Fungi</taxon>
        <taxon>Dikarya</taxon>
        <taxon>Ascomycota</taxon>
        <taxon>Pezizomycotina</taxon>
        <taxon>Dothideomycetes</taxon>
        <taxon>Pleosporomycetidae</taxon>
        <taxon>Pleosporales</taxon>
        <taxon>Massarineae</taxon>
        <taxon>Periconiaceae</taxon>
        <taxon>Periconia</taxon>
    </lineage>
</organism>
<feature type="signal peptide" evidence="1">
    <location>
        <begin position="1"/>
        <end position="22"/>
    </location>
</feature>
<evidence type="ECO:0000313" key="3">
    <source>
        <dbReference type="Proteomes" id="UP000244855"/>
    </source>
</evidence>
<keyword evidence="1" id="KW-0732">Signal</keyword>
<dbReference type="SUPFAM" id="SSF69322">
    <property type="entry name" value="Tricorn protease domain 2"/>
    <property type="match status" value="1"/>
</dbReference>
<proteinExistence type="predicted"/>
<dbReference type="EMBL" id="KZ805370">
    <property type="protein sequence ID" value="PVI00648.1"/>
    <property type="molecule type" value="Genomic_DNA"/>
</dbReference>
<reference evidence="2 3" key="1">
    <citation type="journal article" date="2018" name="Sci. Rep.">
        <title>Comparative genomics provides insights into the lifestyle and reveals functional heterogeneity of dark septate endophytic fungi.</title>
        <authorList>
            <person name="Knapp D.G."/>
            <person name="Nemeth J.B."/>
            <person name="Barry K."/>
            <person name="Hainaut M."/>
            <person name="Henrissat B."/>
            <person name="Johnson J."/>
            <person name="Kuo A."/>
            <person name="Lim J.H.P."/>
            <person name="Lipzen A."/>
            <person name="Nolan M."/>
            <person name="Ohm R.A."/>
            <person name="Tamas L."/>
            <person name="Grigoriev I.V."/>
            <person name="Spatafora J.W."/>
            <person name="Nagy L.G."/>
            <person name="Kovacs G.M."/>
        </authorList>
    </citation>
    <scope>NUCLEOTIDE SEQUENCE [LARGE SCALE GENOMIC DNA]</scope>
    <source>
        <strain evidence="2 3">DSE2036</strain>
    </source>
</reference>
<dbReference type="STRING" id="97972.A0A2V1DQU9"/>
<evidence type="ECO:0000256" key="1">
    <source>
        <dbReference type="SAM" id="SignalP"/>
    </source>
</evidence>
<gene>
    <name evidence="2" type="ORF">DM02DRAFT_614203</name>
</gene>
<dbReference type="OrthoDB" id="9983241at2759"/>
<keyword evidence="3" id="KW-1185">Reference proteome</keyword>
<dbReference type="AlphaFoldDB" id="A0A2V1DQU9"/>
<dbReference type="Proteomes" id="UP000244855">
    <property type="component" value="Unassembled WGS sequence"/>
</dbReference>
<name>A0A2V1DQU9_9PLEO</name>
<accession>A0A2V1DQU9</accession>
<evidence type="ECO:0000313" key="2">
    <source>
        <dbReference type="EMBL" id="PVI00648.1"/>
    </source>
</evidence>